<dbReference type="InterPro" id="IPR002292">
    <property type="entry name" value="Orn/put_carbamltrans"/>
</dbReference>
<evidence type="ECO:0000256" key="14">
    <source>
        <dbReference type="RuleBase" id="RU003634"/>
    </source>
</evidence>
<dbReference type="Pfam" id="PF00185">
    <property type="entry name" value="OTCace"/>
    <property type="match status" value="1"/>
</dbReference>
<dbReference type="InterPro" id="IPR006132">
    <property type="entry name" value="Asp/Orn_carbamoyltranf_P-bd"/>
</dbReference>
<comment type="similarity">
    <text evidence="3">Belongs to the aspartate/ornithine carbamoyltransferase superfamily. OTCase family.</text>
</comment>
<name>A0A0F8XPN9_9EURO</name>
<comment type="catalytic activity">
    <reaction evidence="13">
        <text>carbamoyl phosphate + L-ornithine = L-citrulline + phosphate + H(+)</text>
        <dbReference type="Rhea" id="RHEA:19513"/>
        <dbReference type="ChEBI" id="CHEBI:15378"/>
        <dbReference type="ChEBI" id="CHEBI:43474"/>
        <dbReference type="ChEBI" id="CHEBI:46911"/>
        <dbReference type="ChEBI" id="CHEBI:57743"/>
        <dbReference type="ChEBI" id="CHEBI:58228"/>
        <dbReference type="EC" id="2.1.3.3"/>
    </reaction>
</comment>
<evidence type="ECO:0000259" key="16">
    <source>
        <dbReference type="Pfam" id="PF02729"/>
    </source>
</evidence>
<gene>
    <name evidence="17" type="ORF">AOCH_007278</name>
</gene>
<evidence type="ECO:0000313" key="17">
    <source>
        <dbReference type="EMBL" id="KKK25522.1"/>
    </source>
</evidence>
<reference evidence="17 18" key="1">
    <citation type="submission" date="2015-02" db="EMBL/GenBank/DDBJ databases">
        <title>Draft Genome Sequences of Two Closely-Related Aflatoxigenic Aspergillus Species Obtained from the Cote d'Ivoire.</title>
        <authorList>
            <person name="Moore G.G."/>
            <person name="Beltz S.B."/>
            <person name="Mack B.M."/>
        </authorList>
    </citation>
    <scope>NUCLEOTIDE SEQUENCE [LARGE SCALE GENOMIC DNA]</scope>
    <source>
        <strain evidence="17 18">SRRC1432</strain>
    </source>
</reference>
<dbReference type="GO" id="GO:0042450">
    <property type="term" value="P:L-arginine biosynthetic process via ornithine"/>
    <property type="evidence" value="ECO:0007669"/>
    <property type="project" value="TreeGrafter"/>
</dbReference>
<dbReference type="Pfam" id="PF02729">
    <property type="entry name" value="OTCace_N"/>
    <property type="match status" value="1"/>
</dbReference>
<dbReference type="FunFam" id="3.40.50.1370:FF:000009">
    <property type="entry name" value="Ornithine carbamoyltransferase, mitochondrial"/>
    <property type="match status" value="1"/>
</dbReference>
<feature type="domain" description="Aspartate/ornithine carbamoyltransferase Asp/Orn-binding" evidence="15">
    <location>
        <begin position="190"/>
        <end position="343"/>
    </location>
</feature>
<keyword evidence="7" id="KW-0055">Arginine biosynthesis</keyword>
<dbReference type="PANTHER" id="PTHR45753">
    <property type="entry name" value="ORNITHINE CARBAMOYLTRANSFERASE, MITOCHONDRIAL"/>
    <property type="match status" value="1"/>
</dbReference>
<dbReference type="AlphaFoldDB" id="A0A0F8XPN9"/>
<dbReference type="FunFam" id="3.40.50.1370:FF:000017">
    <property type="entry name" value="Ornithine carbamoyltransferase"/>
    <property type="match status" value="1"/>
</dbReference>
<dbReference type="PRINTS" id="PR00100">
    <property type="entry name" value="AOTCASE"/>
</dbReference>
<evidence type="ECO:0000256" key="9">
    <source>
        <dbReference type="ARBA" id="ARBA00022679"/>
    </source>
</evidence>
<feature type="domain" description="Aspartate/ornithine carbamoyltransferase carbamoyl-P binding" evidence="16">
    <location>
        <begin position="31"/>
        <end position="175"/>
    </location>
</feature>
<comment type="pathway">
    <text evidence="2">Amino-acid biosynthesis; L-arginine biosynthesis; L-arginine from L-ornithine and carbamoyl phosphate: step 1/3.</text>
</comment>
<evidence type="ECO:0000256" key="12">
    <source>
        <dbReference type="ARBA" id="ARBA00033269"/>
    </source>
</evidence>
<organism evidence="17 18">
    <name type="scientific">Aspergillus ochraceoroseus</name>
    <dbReference type="NCBI Taxonomy" id="138278"/>
    <lineage>
        <taxon>Eukaryota</taxon>
        <taxon>Fungi</taxon>
        <taxon>Dikarya</taxon>
        <taxon>Ascomycota</taxon>
        <taxon>Pezizomycotina</taxon>
        <taxon>Eurotiomycetes</taxon>
        <taxon>Eurotiomycetidae</taxon>
        <taxon>Eurotiales</taxon>
        <taxon>Aspergillaceae</taxon>
        <taxon>Aspergillus</taxon>
        <taxon>Aspergillus subgen. Nidulantes</taxon>
    </lineage>
</organism>
<proteinExistence type="inferred from homology"/>
<evidence type="ECO:0000256" key="4">
    <source>
        <dbReference type="ARBA" id="ARBA00011233"/>
    </source>
</evidence>
<dbReference type="Gene3D" id="3.40.50.1370">
    <property type="entry name" value="Aspartate/ornithine carbamoyltransferase"/>
    <property type="match status" value="2"/>
</dbReference>
<dbReference type="Proteomes" id="UP000034947">
    <property type="component" value="Unassembled WGS sequence"/>
</dbReference>
<evidence type="ECO:0000256" key="10">
    <source>
        <dbReference type="ARBA" id="ARBA00022946"/>
    </source>
</evidence>
<dbReference type="InterPro" id="IPR036901">
    <property type="entry name" value="Asp/Orn_carbamoylTrfase_sf"/>
</dbReference>
<comment type="subcellular location">
    <subcellularLocation>
        <location evidence="1">Mitochondrion matrix</location>
    </subcellularLocation>
</comment>
<dbReference type="PROSITE" id="PS00097">
    <property type="entry name" value="CARBAMOYLTRANSFERASE"/>
    <property type="match status" value="1"/>
</dbReference>
<evidence type="ECO:0000256" key="2">
    <source>
        <dbReference type="ARBA" id="ARBA00004975"/>
    </source>
</evidence>
<accession>A0A0F8XPN9</accession>
<dbReference type="NCBIfam" id="TIGR00658">
    <property type="entry name" value="orni_carb_tr"/>
    <property type="match status" value="1"/>
</dbReference>
<dbReference type="SUPFAM" id="SSF53671">
    <property type="entry name" value="Aspartate/ornithine carbamoyltransferase"/>
    <property type="match status" value="1"/>
</dbReference>
<comment type="subunit">
    <text evidence="4">Homotrimer.</text>
</comment>
<evidence type="ECO:0000256" key="3">
    <source>
        <dbReference type="ARBA" id="ARBA00007805"/>
    </source>
</evidence>
<dbReference type="InterPro" id="IPR006131">
    <property type="entry name" value="Asp_carbamoyltransf_Asp/Orn-bd"/>
</dbReference>
<evidence type="ECO:0000256" key="6">
    <source>
        <dbReference type="ARBA" id="ARBA00021536"/>
    </source>
</evidence>
<dbReference type="VEuPathDB" id="FungiDB:P175DRAFT_0512452"/>
<dbReference type="GO" id="GO:0016597">
    <property type="term" value="F:amino acid binding"/>
    <property type="evidence" value="ECO:0007669"/>
    <property type="project" value="InterPro"/>
</dbReference>
<evidence type="ECO:0000256" key="1">
    <source>
        <dbReference type="ARBA" id="ARBA00004305"/>
    </source>
</evidence>
<evidence type="ECO:0000313" key="18">
    <source>
        <dbReference type="Proteomes" id="UP000034947"/>
    </source>
</evidence>
<evidence type="ECO:0000256" key="11">
    <source>
        <dbReference type="ARBA" id="ARBA00023128"/>
    </source>
</evidence>
<sequence>MPSGLPMASIRSSLRTQSFNTVRRYSSQTPRHFLSIADLTPTEFATLVRNASLHKRSIKSGSIPQTLLGSLTGKTVAMIFSKRSTRTRVSTEGAVVQMGGHPMFLGKDDIQLGVNESLYDTSVVISSMVSCIVARVGQHAEVADLAKHSSVPVINALCNSFHPLQAIADFQTIYETFTPKAHHLSSLGLEGLKIAWVGDANNVLFDMAIAATKMGVDVAVATPKGYEIPADMQELIQSAGKGVARPGKLLQTNVPEEAVKDADVLVTDTWVSMGQEEESARRLRDFAGFQITPDLAKRGGAREGWKFMHCLPRHPEEVSDEVFYSPRSLVFPEAENRLWAAISALEGFVVNQGKIE</sequence>
<dbReference type="PRINTS" id="PR00102">
    <property type="entry name" value="OTCASE"/>
</dbReference>
<evidence type="ECO:0000256" key="7">
    <source>
        <dbReference type="ARBA" id="ARBA00022571"/>
    </source>
</evidence>
<evidence type="ECO:0000256" key="8">
    <source>
        <dbReference type="ARBA" id="ARBA00022605"/>
    </source>
</evidence>
<comment type="caution">
    <text evidence="17">The sequence shown here is derived from an EMBL/GenBank/DDBJ whole genome shotgun (WGS) entry which is preliminary data.</text>
</comment>
<keyword evidence="8" id="KW-0028">Amino-acid biosynthesis</keyword>
<dbReference type="OrthoDB" id="10252326at2759"/>
<dbReference type="EC" id="2.1.3.3" evidence="5"/>
<evidence type="ECO:0000259" key="15">
    <source>
        <dbReference type="Pfam" id="PF00185"/>
    </source>
</evidence>
<dbReference type="InterPro" id="IPR006130">
    <property type="entry name" value="Asp/Orn_carbamoylTrfase"/>
</dbReference>
<evidence type="ECO:0000256" key="5">
    <source>
        <dbReference type="ARBA" id="ARBA00013007"/>
    </source>
</evidence>
<keyword evidence="10" id="KW-0809">Transit peptide</keyword>
<dbReference type="GO" id="GO:0004585">
    <property type="term" value="F:ornithine carbamoyltransferase activity"/>
    <property type="evidence" value="ECO:0007669"/>
    <property type="project" value="UniProtKB-EC"/>
</dbReference>
<dbReference type="EMBL" id="JYKN01000153">
    <property type="protein sequence ID" value="KKK25522.1"/>
    <property type="molecule type" value="Genomic_DNA"/>
</dbReference>
<dbReference type="PANTHER" id="PTHR45753:SF3">
    <property type="entry name" value="ORNITHINE TRANSCARBAMYLASE, MITOCHONDRIAL"/>
    <property type="match status" value="1"/>
</dbReference>
<keyword evidence="11" id="KW-0496">Mitochondrion</keyword>
<evidence type="ECO:0000256" key="13">
    <source>
        <dbReference type="ARBA" id="ARBA00048772"/>
    </source>
</evidence>
<keyword evidence="9 14" id="KW-0808">Transferase</keyword>
<keyword evidence="18" id="KW-1185">Reference proteome</keyword>
<dbReference type="GO" id="GO:0005759">
    <property type="term" value="C:mitochondrial matrix"/>
    <property type="evidence" value="ECO:0007669"/>
    <property type="project" value="UniProtKB-SubCell"/>
</dbReference>
<dbReference type="GO" id="GO:0019240">
    <property type="term" value="P:citrulline biosynthetic process"/>
    <property type="evidence" value="ECO:0007669"/>
    <property type="project" value="TreeGrafter"/>
</dbReference>
<protein>
    <recommendedName>
        <fullName evidence="6">Ornithine carbamoyltransferase, mitochondrial</fullName>
        <ecNumber evidence="5">2.1.3.3</ecNumber>
    </recommendedName>
    <alternativeName>
        <fullName evidence="12">Ornithine transcarbamylase</fullName>
    </alternativeName>
</protein>
<dbReference type="NCBIfam" id="NF001986">
    <property type="entry name" value="PRK00779.1"/>
    <property type="match status" value="1"/>
</dbReference>